<comment type="caution">
    <text evidence="1">The sequence shown here is derived from an EMBL/GenBank/DDBJ whole genome shotgun (WGS) entry which is preliminary data.</text>
</comment>
<protein>
    <submittedName>
        <fullName evidence="1">Uncharacterized protein</fullName>
    </submittedName>
</protein>
<reference evidence="1" key="1">
    <citation type="submission" date="2020-10" db="EMBL/GenBank/DDBJ databases">
        <authorList>
            <person name="Gilroy R."/>
        </authorList>
    </citation>
    <scope>NUCLEOTIDE SEQUENCE</scope>
    <source>
        <strain evidence="1">CHK195-4489</strain>
    </source>
</reference>
<evidence type="ECO:0000313" key="1">
    <source>
        <dbReference type="EMBL" id="HIU28738.1"/>
    </source>
</evidence>
<sequence>MIVFSPTACPSSEKKQCAPEELCGQKSDAPAAKKDAAGSGFFSLPFKKLADLDVDRFLDSLLSEDFILIALIALLIMERFQLKKNGADKSKLNDYDLMILALLYIFL</sequence>
<evidence type="ECO:0000313" key="2">
    <source>
        <dbReference type="Proteomes" id="UP000824089"/>
    </source>
</evidence>
<organism evidence="1 2">
    <name type="scientific">Candidatus Egerieisoma faecipullorum</name>
    <dbReference type="NCBI Taxonomy" id="2840963"/>
    <lineage>
        <taxon>Bacteria</taxon>
        <taxon>Bacillati</taxon>
        <taxon>Bacillota</taxon>
        <taxon>Clostridia</taxon>
        <taxon>Eubacteriales</taxon>
        <taxon>Clostridiaceae</taxon>
        <taxon>Clostridiaceae incertae sedis</taxon>
        <taxon>Candidatus Egerieisoma</taxon>
    </lineage>
</organism>
<reference evidence="1" key="2">
    <citation type="journal article" date="2021" name="PeerJ">
        <title>Extensive microbial diversity within the chicken gut microbiome revealed by metagenomics and culture.</title>
        <authorList>
            <person name="Gilroy R."/>
            <person name="Ravi A."/>
            <person name="Getino M."/>
            <person name="Pursley I."/>
            <person name="Horton D.L."/>
            <person name="Alikhan N.F."/>
            <person name="Baker D."/>
            <person name="Gharbi K."/>
            <person name="Hall N."/>
            <person name="Watson M."/>
            <person name="Adriaenssens E.M."/>
            <person name="Foster-Nyarko E."/>
            <person name="Jarju S."/>
            <person name="Secka A."/>
            <person name="Antonio M."/>
            <person name="Oren A."/>
            <person name="Chaudhuri R.R."/>
            <person name="La Ragione R."/>
            <person name="Hildebrand F."/>
            <person name="Pallen M.J."/>
        </authorList>
    </citation>
    <scope>NUCLEOTIDE SEQUENCE</scope>
    <source>
        <strain evidence="1">CHK195-4489</strain>
    </source>
</reference>
<dbReference type="Proteomes" id="UP000824089">
    <property type="component" value="Unassembled WGS sequence"/>
</dbReference>
<dbReference type="EMBL" id="DVMM01000007">
    <property type="protein sequence ID" value="HIU28738.1"/>
    <property type="molecule type" value="Genomic_DNA"/>
</dbReference>
<dbReference type="AlphaFoldDB" id="A0A9D1I5R8"/>
<gene>
    <name evidence="1" type="ORF">IAD50_00395</name>
</gene>
<accession>A0A9D1I5R8</accession>
<name>A0A9D1I5R8_9CLOT</name>
<proteinExistence type="predicted"/>